<dbReference type="AlphaFoldDB" id="A0A1H6DI49"/>
<dbReference type="Pfam" id="PF19291">
    <property type="entry name" value="TREH_N"/>
    <property type="match status" value="1"/>
</dbReference>
<sequence length="608" mass="68252">MTPRIEDYAAIGDTQTMALVGRDGSIDWLCLPRFDSDACFAALLGDHRNGRWLLAPAGGHRTCDRRYRDGALVLETEFTTGDGMVRVVDAMPVRDRRPDVMRLVEGVRGRVRMRGEVILRLDYGRVPPWLRTDGRRASALAGPDNLFVDADVPLTVDDDVIRTDFEVREGQRVGFRLEWTPPRQPPSDPVDVATAISRATDWWRQWSGRCDYTGRYRAQVIRSLITLKALTYAPSGGTVAAATTSLPEKLGGMRNWDYRYCWIRDATFTLLALLNAGYEQEAAAWREWLVRAVAGWPQHMQMMYGVEGERRLTEIELDLPGFAGSRPVRIGNRASGQFQLDVYGELMDAIHQARVCGLPPAANAWDVQCALLDFLEGHWRDPDNGIWEMRGPRRDFTHSKVMAWTAADRAVRTVEEFGMDGPVEDWKRLRQDIFEEVCERGYDTGLGAFTQYYGSGTLDASLLLIPAVGFLPADDRRVRGTVAAIERGLCRDGLVQRYASGGSQSVDGLPPGEGAFLACTFWLADCHILRGDDERGRRLLERLLGLANDVGLLSEEYDPRERRLLGNFPQALSHLSLVNTAFNLEHRGGPTHQRARARPYREGRAEEG</sequence>
<dbReference type="Pfam" id="PF00723">
    <property type="entry name" value="Glyco_hydro_15"/>
    <property type="match status" value="1"/>
</dbReference>
<dbReference type="RefSeq" id="WP_103942311.1">
    <property type="nucleotide sequence ID" value="NZ_FNVO01000017.1"/>
</dbReference>
<dbReference type="GO" id="GO:0005975">
    <property type="term" value="P:carbohydrate metabolic process"/>
    <property type="evidence" value="ECO:0007669"/>
    <property type="project" value="InterPro"/>
</dbReference>
<proteinExistence type="predicted"/>
<evidence type="ECO:0000259" key="3">
    <source>
        <dbReference type="Pfam" id="PF19291"/>
    </source>
</evidence>
<dbReference type="InterPro" id="IPR045582">
    <property type="entry name" value="Trehalase-like_N"/>
</dbReference>
<accession>A0A1H6DI49</accession>
<dbReference type="InterPro" id="IPR012341">
    <property type="entry name" value="6hp_glycosidase-like_sf"/>
</dbReference>
<keyword evidence="5" id="KW-1185">Reference proteome</keyword>
<dbReference type="OrthoDB" id="3902805at2"/>
<feature type="domain" description="Trehalase-like N-terminal" evidence="3">
    <location>
        <begin position="3"/>
        <end position="132"/>
    </location>
</feature>
<evidence type="ECO:0000313" key="4">
    <source>
        <dbReference type="EMBL" id="SEG84872.1"/>
    </source>
</evidence>
<evidence type="ECO:0000259" key="2">
    <source>
        <dbReference type="Pfam" id="PF00723"/>
    </source>
</evidence>
<feature type="domain" description="GH15-like" evidence="2">
    <location>
        <begin position="214"/>
        <end position="581"/>
    </location>
</feature>
<feature type="region of interest" description="Disordered" evidence="1">
    <location>
        <begin position="586"/>
        <end position="608"/>
    </location>
</feature>
<evidence type="ECO:0000313" key="5">
    <source>
        <dbReference type="Proteomes" id="UP000236723"/>
    </source>
</evidence>
<name>A0A1H6DI49_9ACTN</name>
<organism evidence="4 5">
    <name type="scientific">Thermomonospora echinospora</name>
    <dbReference type="NCBI Taxonomy" id="1992"/>
    <lineage>
        <taxon>Bacteria</taxon>
        <taxon>Bacillati</taxon>
        <taxon>Actinomycetota</taxon>
        <taxon>Actinomycetes</taxon>
        <taxon>Streptosporangiales</taxon>
        <taxon>Thermomonosporaceae</taxon>
        <taxon>Thermomonospora</taxon>
    </lineage>
</organism>
<dbReference type="EMBL" id="FNVO01000017">
    <property type="protein sequence ID" value="SEG84872.1"/>
    <property type="molecule type" value="Genomic_DNA"/>
</dbReference>
<dbReference type="Gene3D" id="1.50.10.10">
    <property type="match status" value="1"/>
</dbReference>
<dbReference type="PANTHER" id="PTHR31616:SF0">
    <property type="entry name" value="GLUCAN 1,4-ALPHA-GLUCOSIDASE"/>
    <property type="match status" value="1"/>
</dbReference>
<protein>
    <submittedName>
        <fullName evidence="4">Glucoamylase (Glucan-1,4-alpha-glucosidase), GH15 family</fullName>
    </submittedName>
</protein>
<dbReference type="InterPro" id="IPR011613">
    <property type="entry name" value="GH15-like"/>
</dbReference>
<dbReference type="InterPro" id="IPR008928">
    <property type="entry name" value="6-hairpin_glycosidase_sf"/>
</dbReference>
<gene>
    <name evidence="4" type="ORF">SAMN04489712_11783</name>
</gene>
<dbReference type="PANTHER" id="PTHR31616">
    <property type="entry name" value="TREHALASE"/>
    <property type="match status" value="1"/>
</dbReference>
<dbReference type="Proteomes" id="UP000236723">
    <property type="component" value="Unassembled WGS sequence"/>
</dbReference>
<dbReference type="GO" id="GO:0004553">
    <property type="term" value="F:hydrolase activity, hydrolyzing O-glycosyl compounds"/>
    <property type="evidence" value="ECO:0007669"/>
    <property type="project" value="TreeGrafter"/>
</dbReference>
<dbReference type="SUPFAM" id="SSF48208">
    <property type="entry name" value="Six-hairpin glycosidases"/>
    <property type="match status" value="1"/>
</dbReference>
<evidence type="ECO:0000256" key="1">
    <source>
        <dbReference type="SAM" id="MobiDB-lite"/>
    </source>
</evidence>
<feature type="compositionally biased region" description="Basic and acidic residues" evidence="1">
    <location>
        <begin position="599"/>
        <end position="608"/>
    </location>
</feature>
<reference evidence="5" key="1">
    <citation type="submission" date="2016-10" db="EMBL/GenBank/DDBJ databases">
        <authorList>
            <person name="Varghese N."/>
            <person name="Submissions S."/>
        </authorList>
    </citation>
    <scope>NUCLEOTIDE SEQUENCE [LARGE SCALE GENOMIC DNA]</scope>
    <source>
        <strain evidence="5">DSM 43163</strain>
    </source>
</reference>